<dbReference type="Proteomes" id="UP000828390">
    <property type="component" value="Unassembled WGS sequence"/>
</dbReference>
<organism evidence="1 2">
    <name type="scientific">Dreissena polymorpha</name>
    <name type="common">Zebra mussel</name>
    <name type="synonym">Mytilus polymorpha</name>
    <dbReference type="NCBI Taxonomy" id="45954"/>
    <lineage>
        <taxon>Eukaryota</taxon>
        <taxon>Metazoa</taxon>
        <taxon>Spiralia</taxon>
        <taxon>Lophotrochozoa</taxon>
        <taxon>Mollusca</taxon>
        <taxon>Bivalvia</taxon>
        <taxon>Autobranchia</taxon>
        <taxon>Heteroconchia</taxon>
        <taxon>Euheterodonta</taxon>
        <taxon>Imparidentia</taxon>
        <taxon>Neoheterodontei</taxon>
        <taxon>Myida</taxon>
        <taxon>Dreissenoidea</taxon>
        <taxon>Dreissenidae</taxon>
        <taxon>Dreissena</taxon>
    </lineage>
</organism>
<protein>
    <submittedName>
        <fullName evidence="1">Uncharacterized protein</fullName>
    </submittedName>
</protein>
<evidence type="ECO:0000313" key="2">
    <source>
        <dbReference type="Proteomes" id="UP000828390"/>
    </source>
</evidence>
<dbReference type="AlphaFoldDB" id="A0A9D4NE43"/>
<gene>
    <name evidence="1" type="ORF">DPMN_018942</name>
</gene>
<reference evidence="1" key="2">
    <citation type="submission" date="2020-11" db="EMBL/GenBank/DDBJ databases">
        <authorList>
            <person name="McCartney M.A."/>
            <person name="Auch B."/>
            <person name="Kono T."/>
            <person name="Mallez S."/>
            <person name="Becker A."/>
            <person name="Gohl D.M."/>
            <person name="Silverstein K.A.T."/>
            <person name="Koren S."/>
            <person name="Bechman K.B."/>
            <person name="Herman A."/>
            <person name="Abrahante J.E."/>
            <person name="Garbe J."/>
        </authorList>
    </citation>
    <scope>NUCLEOTIDE SEQUENCE</scope>
    <source>
        <strain evidence="1">Duluth1</strain>
        <tissue evidence="1">Whole animal</tissue>
    </source>
</reference>
<reference evidence="1" key="1">
    <citation type="journal article" date="2019" name="bioRxiv">
        <title>The Genome of the Zebra Mussel, Dreissena polymorpha: A Resource for Invasive Species Research.</title>
        <authorList>
            <person name="McCartney M.A."/>
            <person name="Auch B."/>
            <person name="Kono T."/>
            <person name="Mallez S."/>
            <person name="Zhang Y."/>
            <person name="Obille A."/>
            <person name="Becker A."/>
            <person name="Abrahante J.E."/>
            <person name="Garbe J."/>
            <person name="Badalamenti J.P."/>
            <person name="Herman A."/>
            <person name="Mangelson H."/>
            <person name="Liachko I."/>
            <person name="Sullivan S."/>
            <person name="Sone E.D."/>
            <person name="Koren S."/>
            <person name="Silverstein K.A.T."/>
            <person name="Beckman K.B."/>
            <person name="Gohl D.M."/>
        </authorList>
    </citation>
    <scope>NUCLEOTIDE SEQUENCE</scope>
    <source>
        <strain evidence="1">Duluth1</strain>
        <tissue evidence="1">Whole animal</tissue>
    </source>
</reference>
<accession>A0A9D4NE43</accession>
<evidence type="ECO:0000313" key="1">
    <source>
        <dbReference type="EMBL" id="KAH3894783.1"/>
    </source>
</evidence>
<name>A0A9D4NE43_DREPO</name>
<comment type="caution">
    <text evidence="1">The sequence shown here is derived from an EMBL/GenBank/DDBJ whole genome shotgun (WGS) entry which is preliminary data.</text>
</comment>
<proteinExistence type="predicted"/>
<keyword evidence="2" id="KW-1185">Reference proteome</keyword>
<sequence length="51" mass="5815">MYGTDTTQHSRSDRKVRRFAAEENVSFFCLLDSRAYNEPSFGIGLLLSTNL</sequence>
<dbReference type="EMBL" id="JAIWYP010000001">
    <property type="protein sequence ID" value="KAH3894783.1"/>
    <property type="molecule type" value="Genomic_DNA"/>
</dbReference>